<evidence type="ECO:0000313" key="2">
    <source>
        <dbReference type="EMBL" id="CAA9254461.1"/>
    </source>
</evidence>
<name>A0A6J4IKW0_9SPHI</name>
<organism evidence="2">
    <name type="scientific">uncultured Cytophagales bacterium</name>
    <dbReference type="NCBI Taxonomy" id="158755"/>
    <lineage>
        <taxon>Bacteria</taxon>
        <taxon>Pseudomonadati</taxon>
        <taxon>Bacteroidota</taxon>
        <taxon>Sphingobacteriia</taxon>
        <taxon>Sphingobacteriales</taxon>
        <taxon>environmental samples</taxon>
    </lineage>
</organism>
<reference evidence="2" key="1">
    <citation type="submission" date="2020-02" db="EMBL/GenBank/DDBJ databases">
        <authorList>
            <person name="Meier V. D."/>
        </authorList>
    </citation>
    <scope>NUCLEOTIDE SEQUENCE</scope>
    <source>
        <strain evidence="2">AVDCRST_MAG56</strain>
    </source>
</reference>
<evidence type="ECO:0000256" key="1">
    <source>
        <dbReference type="SAM" id="Phobius"/>
    </source>
</evidence>
<accession>A0A6J4IKW0</accession>
<gene>
    <name evidence="2" type="ORF">AVDCRST_MAG56-2143</name>
</gene>
<dbReference type="EMBL" id="CADCTQ010000194">
    <property type="protein sequence ID" value="CAA9254461.1"/>
    <property type="molecule type" value="Genomic_DNA"/>
</dbReference>
<feature type="transmembrane region" description="Helical" evidence="1">
    <location>
        <begin position="59"/>
        <end position="77"/>
    </location>
</feature>
<dbReference type="AlphaFoldDB" id="A0A6J4IKW0"/>
<protein>
    <submittedName>
        <fullName evidence="2">Uncharacterized protein</fullName>
    </submittedName>
</protein>
<sequence>MSQSAGQALKQLNAQDVSRTLERTMNVFQGNHEQFPELLKDAGSFLINHFRKLDRRQQYVALGVIAVGAVLLGVRLINQLEEGEVEEVTP</sequence>
<proteinExistence type="predicted"/>
<keyword evidence="1" id="KW-1133">Transmembrane helix</keyword>
<keyword evidence="1" id="KW-0812">Transmembrane</keyword>
<keyword evidence="1" id="KW-0472">Membrane</keyword>